<dbReference type="RefSeq" id="WP_155296522.1">
    <property type="nucleotide sequence ID" value="NZ_CADEVY010000004.1"/>
</dbReference>
<name>A0AAW3ETG9_BURGA</name>
<dbReference type="Proteomes" id="UP000029590">
    <property type="component" value="Unassembled WGS sequence"/>
</dbReference>
<evidence type="ECO:0000313" key="2">
    <source>
        <dbReference type="Proteomes" id="UP000029590"/>
    </source>
</evidence>
<protein>
    <submittedName>
        <fullName evidence="1">Uncharacterized protein</fullName>
    </submittedName>
</protein>
<comment type="caution">
    <text evidence="1">The sequence shown here is derived from an EMBL/GenBank/DDBJ whole genome shotgun (WGS) entry which is preliminary data.</text>
</comment>
<reference evidence="1 2" key="1">
    <citation type="submission" date="2014-04" db="EMBL/GenBank/DDBJ databases">
        <authorList>
            <person name="Bishop-Lilly K.A."/>
            <person name="Broomall S.M."/>
            <person name="Chain P.S."/>
            <person name="Chertkov O."/>
            <person name="Coyne S.R."/>
            <person name="Daligault H.E."/>
            <person name="Davenport K.W."/>
            <person name="Erkkila T."/>
            <person name="Frey K.G."/>
            <person name="Gibbons H.S."/>
            <person name="Gu W."/>
            <person name="Jaissle J."/>
            <person name="Johnson S.L."/>
            <person name="Koroleva G.I."/>
            <person name="Ladner J.T."/>
            <person name="Lo C.-C."/>
            <person name="Minogue T.D."/>
            <person name="Munk C."/>
            <person name="Palacios G.F."/>
            <person name="Redden C.L."/>
            <person name="Rosenzweig C.N."/>
            <person name="Scholz M.B."/>
            <person name="Teshima H."/>
            <person name="Xu Y."/>
        </authorList>
    </citation>
    <scope>NUCLEOTIDE SEQUENCE [LARGE SCALE GENOMIC DNA]</scope>
    <source>
        <strain evidence="2">gladioli</strain>
    </source>
</reference>
<dbReference type="EMBL" id="JPGG01000017">
    <property type="protein sequence ID" value="KGC11114.1"/>
    <property type="molecule type" value="Genomic_DNA"/>
</dbReference>
<evidence type="ECO:0000313" key="1">
    <source>
        <dbReference type="EMBL" id="KGC11114.1"/>
    </source>
</evidence>
<sequence length="56" mass="6149">MTYHVSDVNKTLHNRLPYAFVALNCPVVLFDFAGANTSPKETGTLTKSGLLAVRRI</sequence>
<proteinExistence type="predicted"/>
<dbReference type="AlphaFoldDB" id="A0AAW3ETG9"/>
<organism evidence="1 2">
    <name type="scientific">Burkholderia gladioli</name>
    <name type="common">Pseudomonas marginata</name>
    <name type="synonym">Phytomonas marginata</name>
    <dbReference type="NCBI Taxonomy" id="28095"/>
    <lineage>
        <taxon>Bacteria</taxon>
        <taxon>Pseudomonadati</taxon>
        <taxon>Pseudomonadota</taxon>
        <taxon>Betaproteobacteria</taxon>
        <taxon>Burkholderiales</taxon>
        <taxon>Burkholderiaceae</taxon>
        <taxon>Burkholderia</taxon>
    </lineage>
</organism>
<accession>A0AAW3ETG9</accession>
<gene>
    <name evidence="1" type="ORF">DM48_7463</name>
</gene>